<protein>
    <submittedName>
        <fullName evidence="4">Transglycosylase SLT domain-containing protein</fullName>
    </submittedName>
</protein>
<dbReference type="InterPro" id="IPR043426">
    <property type="entry name" value="MltB-like"/>
</dbReference>
<dbReference type="RefSeq" id="WP_425425558.1">
    <property type="nucleotide sequence ID" value="NZ_FOKG01000012.1"/>
</dbReference>
<evidence type="ECO:0000256" key="1">
    <source>
        <dbReference type="SAM" id="MobiDB-lite"/>
    </source>
</evidence>
<evidence type="ECO:0000313" key="5">
    <source>
        <dbReference type="Proteomes" id="UP000243799"/>
    </source>
</evidence>
<feature type="transmembrane region" description="Helical" evidence="2">
    <location>
        <begin position="37"/>
        <end position="58"/>
    </location>
</feature>
<organism evidence="4 5">
    <name type="scientific">Amycolatopsis marina</name>
    <dbReference type="NCBI Taxonomy" id="490629"/>
    <lineage>
        <taxon>Bacteria</taxon>
        <taxon>Bacillati</taxon>
        <taxon>Actinomycetota</taxon>
        <taxon>Actinomycetes</taxon>
        <taxon>Pseudonocardiales</taxon>
        <taxon>Pseudonocardiaceae</taxon>
        <taxon>Amycolatopsis</taxon>
    </lineage>
</organism>
<keyword evidence="5" id="KW-1185">Reference proteome</keyword>
<accession>A0A1I1BCQ4</accession>
<dbReference type="GO" id="GO:0009253">
    <property type="term" value="P:peptidoglycan catabolic process"/>
    <property type="evidence" value="ECO:0007669"/>
    <property type="project" value="TreeGrafter"/>
</dbReference>
<dbReference type="Proteomes" id="UP000243799">
    <property type="component" value="Unassembled WGS sequence"/>
</dbReference>
<dbReference type="GO" id="GO:0008933">
    <property type="term" value="F:peptidoglycan lytic transglycosylase activity"/>
    <property type="evidence" value="ECO:0007669"/>
    <property type="project" value="TreeGrafter"/>
</dbReference>
<dbReference type="InterPro" id="IPR023346">
    <property type="entry name" value="Lysozyme-like_dom_sf"/>
</dbReference>
<dbReference type="SUPFAM" id="SSF53955">
    <property type="entry name" value="Lysozyme-like"/>
    <property type="match status" value="1"/>
</dbReference>
<feature type="domain" description="Transglycosylase SLT" evidence="3">
    <location>
        <begin position="223"/>
        <end position="264"/>
    </location>
</feature>
<dbReference type="AlphaFoldDB" id="A0A1I1BCQ4"/>
<gene>
    <name evidence="4" type="ORF">SAMN05216266_112172</name>
</gene>
<evidence type="ECO:0000259" key="3">
    <source>
        <dbReference type="Pfam" id="PF13406"/>
    </source>
</evidence>
<dbReference type="PANTHER" id="PTHR30163:SF8">
    <property type="entry name" value="LYTIC MUREIN TRANSGLYCOSYLASE"/>
    <property type="match status" value="1"/>
</dbReference>
<name>A0A1I1BCQ4_9PSEU</name>
<feature type="compositionally biased region" description="Basic and acidic residues" evidence="1">
    <location>
        <begin position="108"/>
        <end position="117"/>
    </location>
</feature>
<dbReference type="InterPro" id="IPR031304">
    <property type="entry name" value="SLT_2"/>
</dbReference>
<feature type="region of interest" description="Disordered" evidence="1">
    <location>
        <begin position="89"/>
        <end position="125"/>
    </location>
</feature>
<dbReference type="PANTHER" id="PTHR30163">
    <property type="entry name" value="MEMBRANE-BOUND LYTIC MUREIN TRANSGLYCOSYLASE B"/>
    <property type="match status" value="1"/>
</dbReference>
<dbReference type="STRING" id="490629.SAMN05216266_112172"/>
<dbReference type="Pfam" id="PF13406">
    <property type="entry name" value="SLT_2"/>
    <property type="match status" value="1"/>
</dbReference>
<keyword evidence="2" id="KW-0812">Transmembrane</keyword>
<reference evidence="5" key="1">
    <citation type="submission" date="2016-10" db="EMBL/GenBank/DDBJ databases">
        <authorList>
            <person name="Varghese N."/>
            <person name="Submissions S."/>
        </authorList>
    </citation>
    <scope>NUCLEOTIDE SEQUENCE [LARGE SCALE GENOMIC DNA]</scope>
    <source>
        <strain evidence="5">CGMCC 4.3568</strain>
    </source>
</reference>
<keyword evidence="2" id="KW-0472">Membrane</keyword>
<dbReference type="EMBL" id="FOKG01000012">
    <property type="protein sequence ID" value="SFB46310.1"/>
    <property type="molecule type" value="Genomic_DNA"/>
</dbReference>
<keyword evidence="2" id="KW-1133">Transmembrane helix</keyword>
<proteinExistence type="predicted"/>
<dbReference type="Gene3D" id="1.10.530.10">
    <property type="match status" value="1"/>
</dbReference>
<evidence type="ECO:0000313" key="4">
    <source>
        <dbReference type="EMBL" id="SFB46310.1"/>
    </source>
</evidence>
<sequence length="307" mass="31591">MRGTPDSVEETGDHPEVPGPDGAVADRPRPRGPGFAVLGRLAIVVVVLSMAVGGMWLVTSVATPDAAPTTTEIPALEIVAAPVEPGSAAPVKTPLAGGRAPAGTGAGERQEQTERRSGPASLEEWAERTSAAVDVPARALMAYGNAELALRSAQPECKVSWATLAGIGRIESNHGRYGGATLGEDGRPSKPIIGVPLDGSPGVQAISDSDGGRLDGDPTHDRAVGPMQFIPSTWARYAADGDGDGRGDPQQIDDAALAAARYLCVNDRNMASAEGWWAGIMSYNNSVEYAQKVFGLADGYAAGAQRG</sequence>
<evidence type="ECO:0000256" key="2">
    <source>
        <dbReference type="SAM" id="Phobius"/>
    </source>
</evidence>
<feature type="region of interest" description="Disordered" evidence="1">
    <location>
        <begin position="1"/>
        <end position="28"/>
    </location>
</feature>